<name>A0A388M2K1_CHABU</name>
<dbReference type="AlphaFoldDB" id="A0A388M2K1"/>
<keyword evidence="4" id="KW-0653">Protein transport</keyword>
<dbReference type="InterPro" id="IPR026739">
    <property type="entry name" value="AP_beta"/>
</dbReference>
<dbReference type="GO" id="GO:0030131">
    <property type="term" value="C:clathrin adaptor complex"/>
    <property type="evidence" value="ECO:0007669"/>
    <property type="project" value="InterPro"/>
</dbReference>
<dbReference type="GO" id="GO:0006886">
    <property type="term" value="P:intracellular protein transport"/>
    <property type="evidence" value="ECO:0007669"/>
    <property type="project" value="InterPro"/>
</dbReference>
<dbReference type="SUPFAM" id="SSF48371">
    <property type="entry name" value="ARM repeat"/>
    <property type="match status" value="1"/>
</dbReference>
<dbReference type="Gene3D" id="1.25.10.10">
    <property type="entry name" value="Leucine-rich Repeat Variant"/>
    <property type="match status" value="1"/>
</dbReference>
<feature type="domain" description="Beta-adaptin appendage C-terminal subdomain" evidence="6">
    <location>
        <begin position="653"/>
        <end position="777"/>
    </location>
</feature>
<gene>
    <name evidence="7" type="ORF">CBR_g48222</name>
</gene>
<sequence>MNVDNRRGELGELKSQLRQLAGSRAPGAEDLKRELFKKVTSYMTVGIDVSALFSEMIMCASNADIVLKKMCYLYLGNYAATNPELALLTINFLQKDCQDENPMIRGLALRSLCSLRVPNLVEYFTGPIKQGLKDANPYVRSVAAMGVLKLHHISPASVKDNEFQKTLKVLVIQDPDAQILYMGRVRSRDRTLGTASATAKRMKEFSEWAQCLVLELVSKYVPAHANETFDIMNVLEDRLVHANSAVVLATCKVFLHLTMSMADVHQQVYERIKSPLVTLITTGTSELAYAVLSHLHMLILRSPTLFVSDYKFFYCRYSDPSYVKKLKLEILTAIANESNTYEIVTELSEYATNVDVPIARESIRAVGRIALRRYDINGIVDRLLQFLEMDTDYVTAETLVRLEMLTACIKLFFKRPPQCQSMLGAALKAGIHDSHQDVHDRALLYYRLLQEGVGLAEKVINPKKQAVADFAESQSSEIKDRIFDEFNTLAVVYQKPSYMFLNKELVGNTESESLMGERELSSPSAHDGFLHQSEFSDNDMLLSASEKEDTRLISTGNGADAYSAPEISILDVAPAVSSSLLLEAPATVASQPKPAGTHQREMPLLPEFETPVPSSRQATPPLASQAVPMDDLFSGLSVPDTAAAAPAPPPQQLVLAPRPSLDAKAFQQKWGQLSVALTVEEKLAPTGIMKLATPQPLNVHMIDRHIFCMASGGKPPNFKYFFYAQSQPNFLDPSAQAGFFLVELHVDTARAMASGKIKADDVSLAPAFAELFRVALARFGLL</sequence>
<dbReference type="OrthoDB" id="10254310at2759"/>
<dbReference type="PANTHER" id="PTHR11134">
    <property type="entry name" value="ADAPTOR COMPLEX SUBUNIT BETA FAMILY MEMBER"/>
    <property type="match status" value="1"/>
</dbReference>
<accession>A0A388M2K1</accession>
<dbReference type="SMART" id="SM01020">
    <property type="entry name" value="B2-adapt-app_C"/>
    <property type="match status" value="1"/>
</dbReference>
<dbReference type="STRING" id="69332.A0A388M2K1"/>
<dbReference type="InterPro" id="IPR016024">
    <property type="entry name" value="ARM-type_fold"/>
</dbReference>
<dbReference type="InterPro" id="IPR012295">
    <property type="entry name" value="TBP_dom_sf"/>
</dbReference>
<protein>
    <recommendedName>
        <fullName evidence="6">Beta-adaptin appendage C-terminal subdomain domain-containing protein</fullName>
    </recommendedName>
</protein>
<dbReference type="InterPro" id="IPR015151">
    <property type="entry name" value="B-adaptin_app_sub_C"/>
</dbReference>
<dbReference type="InterPro" id="IPR011989">
    <property type="entry name" value="ARM-like"/>
</dbReference>
<dbReference type="Gene3D" id="3.30.310.10">
    <property type="entry name" value="TATA-Binding Protein"/>
    <property type="match status" value="1"/>
</dbReference>
<dbReference type="EMBL" id="BFEA01000689">
    <property type="protein sequence ID" value="GBG88693.1"/>
    <property type="molecule type" value="Genomic_DNA"/>
</dbReference>
<dbReference type="Pfam" id="PF01602">
    <property type="entry name" value="Adaptin_N"/>
    <property type="match status" value="1"/>
</dbReference>
<keyword evidence="8" id="KW-1185">Reference proteome</keyword>
<evidence type="ECO:0000256" key="4">
    <source>
        <dbReference type="ARBA" id="ARBA00022927"/>
    </source>
</evidence>
<dbReference type="GO" id="GO:0016192">
    <property type="term" value="P:vesicle-mediated transport"/>
    <property type="evidence" value="ECO:0007669"/>
    <property type="project" value="InterPro"/>
</dbReference>
<dbReference type="Gramene" id="GBG88693">
    <property type="protein sequence ID" value="GBG88693"/>
    <property type="gene ID" value="CBR_g48222"/>
</dbReference>
<evidence type="ECO:0000256" key="3">
    <source>
        <dbReference type="ARBA" id="ARBA00022448"/>
    </source>
</evidence>
<dbReference type="InterPro" id="IPR002553">
    <property type="entry name" value="Clathrin/coatomer_adapt-like_N"/>
</dbReference>
<keyword evidence="3" id="KW-0813">Transport</keyword>
<organism evidence="7 8">
    <name type="scientific">Chara braunii</name>
    <name type="common">Braun's stonewort</name>
    <dbReference type="NCBI Taxonomy" id="69332"/>
    <lineage>
        <taxon>Eukaryota</taxon>
        <taxon>Viridiplantae</taxon>
        <taxon>Streptophyta</taxon>
        <taxon>Charophyceae</taxon>
        <taxon>Charales</taxon>
        <taxon>Characeae</taxon>
        <taxon>Chara</taxon>
    </lineage>
</organism>
<comment type="subcellular location">
    <subcellularLocation>
        <location evidence="1">Endomembrane system</location>
    </subcellularLocation>
</comment>
<comment type="similarity">
    <text evidence="2">Belongs to the adaptor complexes large subunit family.</text>
</comment>
<evidence type="ECO:0000256" key="5">
    <source>
        <dbReference type="ARBA" id="ARBA00023136"/>
    </source>
</evidence>
<evidence type="ECO:0000313" key="8">
    <source>
        <dbReference type="Proteomes" id="UP000265515"/>
    </source>
</evidence>
<keyword evidence="5" id="KW-0472">Membrane</keyword>
<dbReference type="OMA" id="ANCMHAL"/>
<dbReference type="GO" id="GO:0012505">
    <property type="term" value="C:endomembrane system"/>
    <property type="evidence" value="ECO:0007669"/>
    <property type="project" value="UniProtKB-SubCell"/>
</dbReference>
<proteinExistence type="inferred from homology"/>
<evidence type="ECO:0000259" key="6">
    <source>
        <dbReference type="SMART" id="SM01020"/>
    </source>
</evidence>
<evidence type="ECO:0000256" key="2">
    <source>
        <dbReference type="ARBA" id="ARBA00006613"/>
    </source>
</evidence>
<dbReference type="Pfam" id="PF09066">
    <property type="entry name" value="B2-adapt-app_C"/>
    <property type="match status" value="1"/>
</dbReference>
<dbReference type="Proteomes" id="UP000265515">
    <property type="component" value="Unassembled WGS sequence"/>
</dbReference>
<evidence type="ECO:0000256" key="1">
    <source>
        <dbReference type="ARBA" id="ARBA00004308"/>
    </source>
</evidence>
<comment type="caution">
    <text evidence="7">The sequence shown here is derived from an EMBL/GenBank/DDBJ whole genome shotgun (WGS) entry which is preliminary data.</text>
</comment>
<reference evidence="7 8" key="1">
    <citation type="journal article" date="2018" name="Cell">
        <title>The Chara Genome: Secondary Complexity and Implications for Plant Terrestrialization.</title>
        <authorList>
            <person name="Nishiyama T."/>
            <person name="Sakayama H."/>
            <person name="Vries J.D."/>
            <person name="Buschmann H."/>
            <person name="Saint-Marcoux D."/>
            <person name="Ullrich K.K."/>
            <person name="Haas F.B."/>
            <person name="Vanderstraeten L."/>
            <person name="Becker D."/>
            <person name="Lang D."/>
            <person name="Vosolsobe S."/>
            <person name="Rombauts S."/>
            <person name="Wilhelmsson P.K.I."/>
            <person name="Janitza P."/>
            <person name="Kern R."/>
            <person name="Heyl A."/>
            <person name="Rumpler F."/>
            <person name="Villalobos L.I.A.C."/>
            <person name="Clay J.M."/>
            <person name="Skokan R."/>
            <person name="Toyoda A."/>
            <person name="Suzuki Y."/>
            <person name="Kagoshima H."/>
            <person name="Schijlen E."/>
            <person name="Tajeshwar N."/>
            <person name="Catarino B."/>
            <person name="Hetherington A.J."/>
            <person name="Saltykova A."/>
            <person name="Bonnot C."/>
            <person name="Breuninger H."/>
            <person name="Symeonidi A."/>
            <person name="Radhakrishnan G.V."/>
            <person name="Van Nieuwerburgh F."/>
            <person name="Deforce D."/>
            <person name="Chang C."/>
            <person name="Karol K.G."/>
            <person name="Hedrich R."/>
            <person name="Ulvskov P."/>
            <person name="Glockner G."/>
            <person name="Delwiche C.F."/>
            <person name="Petrasek J."/>
            <person name="Van de Peer Y."/>
            <person name="Friml J."/>
            <person name="Beilby M."/>
            <person name="Dolan L."/>
            <person name="Kohara Y."/>
            <person name="Sugano S."/>
            <person name="Fujiyama A."/>
            <person name="Delaux P.-M."/>
            <person name="Quint M."/>
            <person name="TheiBen G."/>
            <person name="Hagemann M."/>
            <person name="Harholt J."/>
            <person name="Dunand C."/>
            <person name="Zachgo S."/>
            <person name="Langdale J."/>
            <person name="Maumus F."/>
            <person name="Straeten D.V.D."/>
            <person name="Gould S.B."/>
            <person name="Rensing S.A."/>
        </authorList>
    </citation>
    <scope>NUCLEOTIDE SEQUENCE [LARGE SCALE GENOMIC DNA]</scope>
    <source>
        <strain evidence="7 8">S276</strain>
    </source>
</reference>
<evidence type="ECO:0000313" key="7">
    <source>
        <dbReference type="EMBL" id="GBG88693.1"/>
    </source>
</evidence>